<evidence type="ECO:0000313" key="4">
    <source>
        <dbReference type="Proteomes" id="UP000230132"/>
    </source>
</evidence>
<dbReference type="SUPFAM" id="SSF47090">
    <property type="entry name" value="PGBD-like"/>
    <property type="match status" value="1"/>
</dbReference>
<gene>
    <name evidence="3" type="ORF">COU05_03775</name>
</gene>
<dbReference type="InterPro" id="IPR036366">
    <property type="entry name" value="PGBDSf"/>
</dbReference>
<comment type="caution">
    <text evidence="3">The sequence shown here is derived from an EMBL/GenBank/DDBJ whole genome shotgun (WGS) entry which is preliminary data.</text>
</comment>
<evidence type="ECO:0000256" key="1">
    <source>
        <dbReference type="SAM" id="Coils"/>
    </source>
</evidence>
<protein>
    <recommendedName>
        <fullName evidence="2">Peptidoglycan binding-like domain-containing protein</fullName>
    </recommendedName>
</protein>
<dbReference type="Proteomes" id="UP000230132">
    <property type="component" value="Unassembled WGS sequence"/>
</dbReference>
<organism evidence="3 4">
    <name type="scientific">bacterium (Candidatus Gribaldobacteria) CG10_big_fil_rev_8_21_14_0_10_37_21</name>
    <dbReference type="NCBI Taxonomy" id="2014275"/>
    <lineage>
        <taxon>Bacteria</taxon>
        <taxon>Candidatus Gribaldobacteria</taxon>
    </lineage>
</organism>
<dbReference type="InterPro" id="IPR002477">
    <property type="entry name" value="Peptidoglycan-bd-like"/>
</dbReference>
<evidence type="ECO:0000313" key="3">
    <source>
        <dbReference type="EMBL" id="PIR89899.1"/>
    </source>
</evidence>
<keyword evidence="1" id="KW-0175">Coiled coil</keyword>
<reference evidence="4" key="1">
    <citation type="submission" date="2017-09" db="EMBL/GenBank/DDBJ databases">
        <title>Depth-based differentiation of microbial function through sediment-hosted aquifers and enrichment of novel symbionts in the deep terrestrial subsurface.</title>
        <authorList>
            <person name="Probst A.J."/>
            <person name="Ladd B."/>
            <person name="Jarett J.K."/>
            <person name="Geller-Mcgrath D.E."/>
            <person name="Sieber C.M.K."/>
            <person name="Emerson J.B."/>
            <person name="Anantharaman K."/>
            <person name="Thomas B.C."/>
            <person name="Malmstrom R."/>
            <person name="Stieglmeier M."/>
            <person name="Klingl A."/>
            <person name="Woyke T."/>
            <person name="Ryan C.M."/>
            <person name="Banfield J.F."/>
        </authorList>
    </citation>
    <scope>NUCLEOTIDE SEQUENCE [LARGE SCALE GENOMIC DNA]</scope>
</reference>
<proteinExistence type="predicted"/>
<dbReference type="Pfam" id="PF01471">
    <property type="entry name" value="PG_binding_1"/>
    <property type="match status" value="1"/>
</dbReference>
<feature type="domain" description="Peptidoglycan binding-like" evidence="2">
    <location>
        <begin position="494"/>
        <end position="538"/>
    </location>
</feature>
<accession>A0A2H0UTI9</accession>
<dbReference type="Gene3D" id="1.10.101.10">
    <property type="entry name" value="PGBD-like superfamily/PGBD"/>
    <property type="match status" value="1"/>
</dbReference>
<dbReference type="EMBL" id="PFAX01000039">
    <property type="protein sequence ID" value="PIR89899.1"/>
    <property type="molecule type" value="Genomic_DNA"/>
</dbReference>
<sequence>MVFKQKSFYIFLIVCGLFFIRPAFVLADILGQSKIFFVEPTYDSQNKEQIETILENISKNAYFYLEKSFKTTLTIEELEQIELILKNLGQEFDQVIYPKLISLYGVEWKNGIDRDPKITVVFHQLKPGAAGYFRQEDEYPKQQAQKSNEGEIIYLNADYLTSSYLKSFLAHEFTHLISFNQKERLKGIVEDVWLNEARAEFAPTLLDYDKDYEKSNLKQRVLQFLQSPPDSLTDWESQKKDYGSIAVFFQYLAEKYGSKIIVNTMEAPSAGFSSLNYSLEKWQVGKTIEDIFTDWLVTVYLNDCSLGDNYCFKAQGLTNLRVVPSLIFLSPQQKKEFTTALSLKPWSGRWYRILTTEGDLRVNLSAVLGVPFKLSYVLCNKENDCQVKFLEPNIDNKIEMFIPEFALKYNFLTVIPSIQPKTKTLTSNQEEPFFELNLSTKIENTKQDQDLIANLEAQILQLKAQIAQVQAQLQAILAKKNTCLLTYNLFLGKQGEQVKCLQSFLVSQGKDIYPTALITGYFGSLTKEAVIRFQEKYRVEILTPLNLALGNGYVGSLTRAKINFLISQ</sequence>
<evidence type="ECO:0000259" key="2">
    <source>
        <dbReference type="Pfam" id="PF01471"/>
    </source>
</evidence>
<dbReference type="InterPro" id="IPR036365">
    <property type="entry name" value="PGBD-like_sf"/>
</dbReference>
<feature type="coiled-coil region" evidence="1">
    <location>
        <begin position="445"/>
        <end position="479"/>
    </location>
</feature>
<name>A0A2H0UTI9_9BACT</name>
<dbReference type="AlphaFoldDB" id="A0A2H0UTI9"/>